<dbReference type="AlphaFoldDB" id="A0AAD9ZJR2"/>
<gene>
    <name evidence="6" type="ORF">Dsin_030488</name>
</gene>
<dbReference type="Gene3D" id="2.170.150.80">
    <property type="entry name" value="NAC domain"/>
    <property type="match status" value="1"/>
</dbReference>
<evidence type="ECO:0000256" key="1">
    <source>
        <dbReference type="ARBA" id="ARBA00023015"/>
    </source>
</evidence>
<dbReference type="PANTHER" id="PTHR31744">
    <property type="entry name" value="PROTEIN CUP-SHAPED COTYLEDON 2-RELATED"/>
    <property type="match status" value="1"/>
</dbReference>
<dbReference type="SUPFAM" id="SSF101941">
    <property type="entry name" value="NAC domain"/>
    <property type="match status" value="1"/>
</dbReference>
<dbReference type="EMBL" id="JANJYJ010000010">
    <property type="protein sequence ID" value="KAK3183202.1"/>
    <property type="molecule type" value="Genomic_DNA"/>
</dbReference>
<evidence type="ECO:0000256" key="2">
    <source>
        <dbReference type="ARBA" id="ARBA00023125"/>
    </source>
</evidence>
<sequence length="237" mass="27231">MAERRLEFVRENGVMRLPPGFRFQPTDEELVFQYLKSKIFSCSLPATVIPHINICSYDPWDLPHAGNMEQERYFFCNNEAKYRNGNRINRTTASGYWKATGVDRQIVSSSSRNNNNNNQMVGMKKTLVFYRGKPPHESRTDWIMHEYRLVNAAGTTPTNSSWVICRIFLKKRSMGEDADHNGVVGQPGRFYDFMTRDNNIRLSPEISSCSSSSSSSAISEVSSNEFHHEESSSRNFF</sequence>
<keyword evidence="4" id="KW-0539">Nucleus</keyword>
<evidence type="ECO:0000256" key="4">
    <source>
        <dbReference type="ARBA" id="ARBA00023242"/>
    </source>
</evidence>
<dbReference type="InterPro" id="IPR036093">
    <property type="entry name" value="NAC_dom_sf"/>
</dbReference>
<comment type="caution">
    <text evidence="6">The sequence shown here is derived from an EMBL/GenBank/DDBJ whole genome shotgun (WGS) entry which is preliminary data.</text>
</comment>
<evidence type="ECO:0000256" key="3">
    <source>
        <dbReference type="ARBA" id="ARBA00023163"/>
    </source>
</evidence>
<dbReference type="PANTHER" id="PTHR31744:SF93">
    <property type="entry name" value="NAC DOMAIN-CONTAINING PROTEIN"/>
    <property type="match status" value="1"/>
</dbReference>
<reference evidence="6" key="1">
    <citation type="journal article" date="2023" name="Plant J.">
        <title>Genome sequences and population genomics provide insights into the demographic history, inbreeding, and mutation load of two 'living fossil' tree species of Dipteronia.</title>
        <authorList>
            <person name="Feng Y."/>
            <person name="Comes H.P."/>
            <person name="Chen J."/>
            <person name="Zhu S."/>
            <person name="Lu R."/>
            <person name="Zhang X."/>
            <person name="Li P."/>
            <person name="Qiu J."/>
            <person name="Olsen K.M."/>
            <person name="Qiu Y."/>
        </authorList>
    </citation>
    <scope>NUCLEOTIDE SEQUENCE</scope>
    <source>
        <strain evidence="6">NBL</strain>
    </source>
</reference>
<dbReference type="PROSITE" id="PS51005">
    <property type="entry name" value="NAC"/>
    <property type="match status" value="1"/>
</dbReference>
<dbReference type="Pfam" id="PF02365">
    <property type="entry name" value="NAM"/>
    <property type="match status" value="1"/>
</dbReference>
<protein>
    <recommendedName>
        <fullName evidence="5">NAC domain-containing protein</fullName>
    </recommendedName>
</protein>
<evidence type="ECO:0000313" key="7">
    <source>
        <dbReference type="Proteomes" id="UP001281410"/>
    </source>
</evidence>
<dbReference type="InterPro" id="IPR003441">
    <property type="entry name" value="NAC-dom"/>
</dbReference>
<keyword evidence="7" id="KW-1185">Reference proteome</keyword>
<feature type="domain" description="NAC" evidence="5">
    <location>
        <begin position="17"/>
        <end position="170"/>
    </location>
</feature>
<dbReference type="GO" id="GO:0006355">
    <property type="term" value="P:regulation of DNA-templated transcription"/>
    <property type="evidence" value="ECO:0007669"/>
    <property type="project" value="InterPro"/>
</dbReference>
<proteinExistence type="predicted"/>
<keyword evidence="2" id="KW-0238">DNA-binding</keyword>
<name>A0AAD9ZJR2_9ROSI</name>
<evidence type="ECO:0000259" key="5">
    <source>
        <dbReference type="PROSITE" id="PS51005"/>
    </source>
</evidence>
<accession>A0AAD9ZJR2</accession>
<evidence type="ECO:0000313" key="6">
    <source>
        <dbReference type="EMBL" id="KAK3183202.1"/>
    </source>
</evidence>
<dbReference type="Proteomes" id="UP001281410">
    <property type="component" value="Unassembled WGS sequence"/>
</dbReference>
<keyword evidence="3" id="KW-0804">Transcription</keyword>
<organism evidence="6 7">
    <name type="scientific">Dipteronia sinensis</name>
    <dbReference type="NCBI Taxonomy" id="43782"/>
    <lineage>
        <taxon>Eukaryota</taxon>
        <taxon>Viridiplantae</taxon>
        <taxon>Streptophyta</taxon>
        <taxon>Embryophyta</taxon>
        <taxon>Tracheophyta</taxon>
        <taxon>Spermatophyta</taxon>
        <taxon>Magnoliopsida</taxon>
        <taxon>eudicotyledons</taxon>
        <taxon>Gunneridae</taxon>
        <taxon>Pentapetalae</taxon>
        <taxon>rosids</taxon>
        <taxon>malvids</taxon>
        <taxon>Sapindales</taxon>
        <taxon>Sapindaceae</taxon>
        <taxon>Hippocastanoideae</taxon>
        <taxon>Acereae</taxon>
        <taxon>Dipteronia</taxon>
    </lineage>
</organism>
<dbReference type="GO" id="GO:0003677">
    <property type="term" value="F:DNA binding"/>
    <property type="evidence" value="ECO:0007669"/>
    <property type="project" value="UniProtKB-KW"/>
</dbReference>
<keyword evidence="1" id="KW-0805">Transcription regulation</keyword>